<sequence length="67" mass="7816">MNELNQLMQTESYGEVQETLQFFLEECSLDEAPTTEEIAQWRDILKQRGGKFTKLADQCQIFLDELA</sequence>
<dbReference type="RefSeq" id="WP_095063218.1">
    <property type="nucleotide sequence ID" value="NZ_FXUV02000032.1"/>
</dbReference>
<dbReference type="OrthoDB" id="8605522at2"/>
<reference evidence="3" key="3">
    <citation type="submission" date="2017-06" db="EMBL/GenBank/DDBJ databases">
        <authorList>
            <person name="Laurent S."/>
        </authorList>
    </citation>
    <scope>NUCLEOTIDE SEQUENCE [LARGE SCALE GENOMIC DNA]</scope>
</reference>
<reference evidence="2" key="2">
    <citation type="submission" date="2017-06" db="EMBL/GenBank/DDBJ databases">
        <authorList>
            <person name="Kim H.J."/>
            <person name="Triplett B.A."/>
        </authorList>
    </citation>
    <scope>NUCLEOTIDE SEQUENCE [LARGE SCALE GENOMIC DNA]</scope>
    <source>
        <strain evidence="2">Kingella_eburonensis</strain>
    </source>
</reference>
<reference evidence="1" key="1">
    <citation type="submission" date="2017-05" db="EMBL/GenBank/DDBJ databases">
        <authorList>
            <person name="Song R."/>
            <person name="Chenine A.L."/>
            <person name="Ruprecht R.M."/>
        </authorList>
    </citation>
    <scope>NUCLEOTIDE SEQUENCE</scope>
    <source>
        <strain evidence="1">Kingella_eburonensis</strain>
    </source>
</reference>
<keyword evidence="3" id="KW-1185">Reference proteome</keyword>
<gene>
    <name evidence="2" type="ORF">KEBURONENSIS_00285</name>
    <name evidence="1" type="ORF">KEBURONENSIS_00454</name>
</gene>
<evidence type="ECO:0008006" key="4">
    <source>
        <dbReference type="Google" id="ProtNLM"/>
    </source>
</evidence>
<organism evidence="2 3">
    <name type="scientific">Kingella negevensis</name>
    <dbReference type="NCBI Taxonomy" id="1522312"/>
    <lineage>
        <taxon>Bacteria</taxon>
        <taxon>Pseudomonadati</taxon>
        <taxon>Pseudomonadota</taxon>
        <taxon>Betaproteobacteria</taxon>
        <taxon>Neisseriales</taxon>
        <taxon>Neisseriaceae</taxon>
        <taxon>Kingella</taxon>
    </lineage>
</organism>
<protein>
    <recommendedName>
        <fullName evidence="4">Dioxygenase</fullName>
    </recommendedName>
</protein>
<dbReference type="EMBL" id="FXUV02000032">
    <property type="protein sequence ID" value="SNB73467.1"/>
    <property type="molecule type" value="Genomic_DNA"/>
</dbReference>
<evidence type="ECO:0000313" key="2">
    <source>
        <dbReference type="EMBL" id="SNB73467.1"/>
    </source>
</evidence>
<dbReference type="Proteomes" id="UP000215450">
    <property type="component" value="Unassembled WGS sequence"/>
</dbReference>
<proteinExistence type="predicted"/>
<dbReference type="AlphaFoldDB" id="A0A238TC12"/>
<dbReference type="EMBL" id="FXUV01000052">
    <property type="protein sequence ID" value="SMQ13226.1"/>
    <property type="molecule type" value="Genomic_DNA"/>
</dbReference>
<name>A0A238TC12_9NEIS</name>
<accession>A0A238TC12</accession>
<evidence type="ECO:0000313" key="3">
    <source>
        <dbReference type="Proteomes" id="UP000215450"/>
    </source>
</evidence>
<dbReference type="STRING" id="1522312.GCA_900177895_01989"/>
<evidence type="ECO:0000313" key="1">
    <source>
        <dbReference type="EMBL" id="SMQ13226.1"/>
    </source>
</evidence>